<protein>
    <submittedName>
        <fullName evidence="4">50S ribosomal protein L21</fullName>
    </submittedName>
</protein>
<dbReference type="PANTHER" id="PTHR33870:SF4">
    <property type="entry name" value="CARDIOMYOPATHY-ASSOCIATED PROTEIN"/>
    <property type="match status" value="1"/>
</dbReference>
<dbReference type="AlphaFoldDB" id="A0A1D1YGB6"/>
<dbReference type="EMBL" id="GDJX01014251">
    <property type="protein sequence ID" value="JAT53685.1"/>
    <property type="molecule type" value="Transcribed_RNA"/>
</dbReference>
<feature type="transmembrane region" description="Helical" evidence="2">
    <location>
        <begin position="32"/>
        <end position="54"/>
    </location>
</feature>
<keyword evidence="2" id="KW-0472">Membrane</keyword>
<dbReference type="GO" id="GO:0005840">
    <property type="term" value="C:ribosome"/>
    <property type="evidence" value="ECO:0007669"/>
    <property type="project" value="UniProtKB-KW"/>
</dbReference>
<name>A0A1D1YGB6_9ARAE</name>
<evidence type="ECO:0000313" key="4">
    <source>
        <dbReference type="EMBL" id="JAT53685.1"/>
    </source>
</evidence>
<keyword evidence="2" id="KW-1133">Transmembrane helix</keyword>
<dbReference type="PANTHER" id="PTHR33870">
    <property type="entry name" value="CARDIOMYOPATHY-ASSOCIATED PROTEIN"/>
    <property type="match status" value="1"/>
</dbReference>
<keyword evidence="4" id="KW-0687">Ribonucleoprotein</keyword>
<proteinExistence type="predicted"/>
<dbReference type="EMBL" id="GDJX01015314">
    <property type="protein sequence ID" value="JAT52622.1"/>
    <property type="molecule type" value="Transcribed_RNA"/>
</dbReference>
<evidence type="ECO:0000256" key="2">
    <source>
        <dbReference type="SAM" id="Phobius"/>
    </source>
</evidence>
<sequence length="1200" mass="133072">MKIDTKDIVNYTRKVLICLTRMTYSLACEHPYVSGMLFSLLTLYIFVPSLFVFLVSSSPTILCTALLLGTLLSFGQPTIPEIVEEKNTNDLSPSQMCSAASDHVEKKDESFSLESHIENRGKIEGTPIKEPNFTEQGDHVSKVERGVLLLASNEEEKKDETVVLSSALEGDKNQIHIQKKETDKIEVNGKVCFEKAESHEEYLVRDALLVAERHLETSGEMETENLKVEIHEPTVESGSKSPLESSQKLVNNHHVPSDYLSDCFECCSPDISLAGIIPMPDECHPLLYSEAPQPFNTPVDDSHPQDCNSDGDKVQEESEHPKETQQEKDEEAATSVTWTANDEKNLMDLSTSIKERSQRLESLIAKRRARKNLRTEAENVSSMDELSPVYLRIPSVSTVRRNPFDLSFDLDDQFPGSAPSVFLPRENLFDLPYDQADENQGLTGVSLAHRGSVAVLPRETFFRRYESFALGASFIDELREGKDAIKSKPYFATGRMNLEKTGYADFQRQFSEKTESTVSLVDMEYNELVEQELHQDSKHELVSPCSDVKHIEKESSSPDEIDSVESPCRQREINISDNHAVDVSTYKVFAVETLNDFVEYEQQVRREMDLHSPTSYVAKSDVTEMKYMELSSAHSLETSDKNFSTRIEETSDYLQQSASNYLKVYNDSVHSSISDSDHLNKGETVNDIRVVQPAYDFSQSAIGTPLLKIVSVKEDLLYGVKGNFNSSLSLTSETQIETLDMGSPGPEENNLLEVGLFMSGKGSTGDTCVSDDGMLCVLPSNLSPEKDELISRGADEIKKCDAIQIDFPEVNDKYIHPIASTLSGSATEQIMCSSSLTEIHPSEENIVDVGFNLQSDGEKKIVFAAPHSDVVITCDYFTSRVSENAHPSLENSEVLFNSDLCLEEHQVNSLLSVTRDSEDSKQEEEHEIKSISDMNVGLNVSQKTAKPGSSFPNIEHELSLSPPDFAKDMDDGSNLDHVPKNGYNCPRVYIPDGSFTGIDISTVEATERLILSERTKISKSDSSKLCSTDSKYAVQSRKESSFPELANDSDASDVFSANFEEGLLLEVDSFSGGSHVEELSLAEKSLKCHCQSHVSINTVSEEQGFVKSGSGPNEVSMTETPSGLMEISNSPQEIGLRSHEDLHGSFKHAFEATTTMETKGILNLQGVEGKLSEGTIQESSKCMESKDALPLQGPEDSLQM</sequence>
<evidence type="ECO:0000256" key="1">
    <source>
        <dbReference type="SAM" id="MobiDB-lite"/>
    </source>
</evidence>
<feature type="region of interest" description="Disordered" evidence="1">
    <location>
        <begin position="1178"/>
        <end position="1200"/>
    </location>
</feature>
<evidence type="ECO:0000313" key="3">
    <source>
        <dbReference type="EMBL" id="JAT52622.1"/>
    </source>
</evidence>
<feature type="region of interest" description="Disordered" evidence="1">
    <location>
        <begin position="294"/>
        <end position="334"/>
    </location>
</feature>
<feature type="compositionally biased region" description="Basic and acidic residues" evidence="1">
    <location>
        <begin position="300"/>
        <end position="327"/>
    </location>
</feature>
<keyword evidence="4" id="KW-0689">Ribosomal protein</keyword>
<reference evidence="4" key="1">
    <citation type="submission" date="2015-07" db="EMBL/GenBank/DDBJ databases">
        <title>Transcriptome Assembly of Anthurium amnicola.</title>
        <authorList>
            <person name="Suzuki J."/>
        </authorList>
    </citation>
    <scope>NUCLEOTIDE SEQUENCE</scope>
</reference>
<accession>A0A1D1YGB6</accession>
<organism evidence="4">
    <name type="scientific">Anthurium amnicola</name>
    <dbReference type="NCBI Taxonomy" id="1678845"/>
    <lineage>
        <taxon>Eukaryota</taxon>
        <taxon>Viridiplantae</taxon>
        <taxon>Streptophyta</taxon>
        <taxon>Embryophyta</taxon>
        <taxon>Tracheophyta</taxon>
        <taxon>Spermatophyta</taxon>
        <taxon>Magnoliopsida</taxon>
        <taxon>Liliopsida</taxon>
        <taxon>Araceae</taxon>
        <taxon>Pothoideae</taxon>
        <taxon>Potheae</taxon>
        <taxon>Anthurium</taxon>
    </lineage>
</organism>
<keyword evidence="2" id="KW-0812">Transmembrane</keyword>
<gene>
    <name evidence="4" type="primary">rplU_0</name>
    <name evidence="3" type="synonym">rplU_1</name>
    <name evidence="3" type="ORF">g.54594</name>
    <name evidence="4" type="ORF">g.54596</name>
</gene>